<dbReference type="KEGG" id="bur:Bcep18194_C6536"/>
<evidence type="ECO:0000313" key="2">
    <source>
        <dbReference type="Proteomes" id="UP000002705"/>
    </source>
</evidence>
<dbReference type="EMBL" id="CP000150">
    <property type="protein sequence ID" value="ABB05587.1"/>
    <property type="molecule type" value="Genomic_DNA"/>
</dbReference>
<proteinExistence type="predicted"/>
<accession>Q39PM9</accession>
<organism evidence="1 2">
    <name type="scientific">Burkholderia lata (strain ATCC 17760 / DSM 23089 / LMG 22485 / NCIMB 9086 / R18194 / 383)</name>
    <dbReference type="NCBI Taxonomy" id="482957"/>
    <lineage>
        <taxon>Bacteria</taxon>
        <taxon>Pseudomonadati</taxon>
        <taxon>Pseudomonadota</taxon>
        <taxon>Betaproteobacteria</taxon>
        <taxon>Burkholderiales</taxon>
        <taxon>Burkholderiaceae</taxon>
        <taxon>Burkholderia</taxon>
        <taxon>Burkholderia cepacia complex</taxon>
    </lineage>
</organism>
<dbReference type="HOGENOM" id="CLU_1068227_0_0_4"/>
<dbReference type="RefSeq" id="WP_011349231.1">
    <property type="nucleotide sequence ID" value="NC_007509.1"/>
</dbReference>
<keyword evidence="2" id="KW-1185">Reference proteome</keyword>
<dbReference type="Proteomes" id="UP000002705">
    <property type="component" value="Chromosome 3"/>
</dbReference>
<gene>
    <name evidence="1" type="ordered locus">Bcep18194_C6536</name>
</gene>
<dbReference type="PATRIC" id="fig|482957.22.peg.7031"/>
<sequence length="260" mass="29516">MDTEDIGRVVAYLLQHRIVETRPASGRSSDEERAVAKLLTSMIPDERRSLDRMFAGMRLGFVDFDWDAIPALPKGGRVFLLARDIGKGEPPGVLSPGVVIEAMREKGNEPAREAAAWFVHLWLVHLDLIYTDQERSPSQMQTYPKGMFDFDVFLGRVRSHFEDLRQGLDRNEVPADAVFKTFEKASHAEGERRCRRFVNLMLDAGLLTTIAKDLYQQTLLSAYEIKRNYERGLQQFVTDASSKKYKMATSILTGIDIDSI</sequence>
<dbReference type="AlphaFoldDB" id="Q39PM9"/>
<protein>
    <submittedName>
        <fullName evidence="1">Uncharacterized protein</fullName>
    </submittedName>
</protein>
<reference evidence="1" key="1">
    <citation type="submission" date="2009-01" db="EMBL/GenBank/DDBJ databases">
        <title>Complete sequence of chromosome 3 of Burkholderia sp. 383.</title>
        <authorList>
            <consortium name="US DOE Joint Genome Institute"/>
            <person name="Copeland A."/>
            <person name="Lucas S."/>
            <person name="Lapidus A."/>
            <person name="Barry K."/>
            <person name="Detter J.C."/>
            <person name="Glavina T."/>
            <person name="Hammon N."/>
            <person name="Israni S."/>
            <person name="Pitluck S."/>
            <person name="Chain P."/>
            <person name="Malfatti S."/>
            <person name="Shin M."/>
            <person name="Vergez L."/>
            <person name="Schmutz J."/>
            <person name="Larimer F."/>
            <person name="Land M."/>
            <person name="Kyrpides N."/>
            <person name="Lykidis A."/>
            <person name="Richardson P."/>
        </authorList>
    </citation>
    <scope>NUCLEOTIDE SEQUENCE</scope>
    <source>
        <strain evidence="1">383</strain>
    </source>
</reference>
<dbReference type="GeneID" id="45091964"/>
<evidence type="ECO:0000313" key="1">
    <source>
        <dbReference type="EMBL" id="ABB05587.1"/>
    </source>
</evidence>
<name>Q39PM9_BURL3</name>